<evidence type="ECO:0000313" key="2">
    <source>
        <dbReference type="EMBL" id="CAL1265403.1"/>
    </source>
</evidence>
<feature type="compositionally biased region" description="Polar residues" evidence="1">
    <location>
        <begin position="1"/>
        <end position="10"/>
    </location>
</feature>
<sequence length="46" mass="5082">MPTIRNTSEWTQKEEYTANASGGEAHNEFIGPSKRVSPSMNIQQSA</sequence>
<name>A0AAV1Z2A6_9ARAC</name>
<comment type="caution">
    <text evidence="2">The sequence shown here is derived from an EMBL/GenBank/DDBJ whole genome shotgun (WGS) entry which is preliminary data.</text>
</comment>
<accession>A0AAV1Z2A6</accession>
<protein>
    <submittedName>
        <fullName evidence="2">Uncharacterized protein</fullName>
    </submittedName>
</protein>
<gene>
    <name evidence="2" type="ORF">LARSCL_LOCUS2505</name>
</gene>
<proteinExistence type="predicted"/>
<evidence type="ECO:0000256" key="1">
    <source>
        <dbReference type="SAM" id="MobiDB-lite"/>
    </source>
</evidence>
<feature type="compositionally biased region" description="Polar residues" evidence="1">
    <location>
        <begin position="36"/>
        <end position="46"/>
    </location>
</feature>
<keyword evidence="3" id="KW-1185">Reference proteome</keyword>
<evidence type="ECO:0000313" key="3">
    <source>
        <dbReference type="Proteomes" id="UP001497382"/>
    </source>
</evidence>
<organism evidence="2 3">
    <name type="scientific">Larinioides sclopetarius</name>
    <dbReference type="NCBI Taxonomy" id="280406"/>
    <lineage>
        <taxon>Eukaryota</taxon>
        <taxon>Metazoa</taxon>
        <taxon>Ecdysozoa</taxon>
        <taxon>Arthropoda</taxon>
        <taxon>Chelicerata</taxon>
        <taxon>Arachnida</taxon>
        <taxon>Araneae</taxon>
        <taxon>Araneomorphae</taxon>
        <taxon>Entelegynae</taxon>
        <taxon>Araneoidea</taxon>
        <taxon>Araneidae</taxon>
        <taxon>Larinioides</taxon>
    </lineage>
</organism>
<dbReference type="Proteomes" id="UP001497382">
    <property type="component" value="Unassembled WGS sequence"/>
</dbReference>
<dbReference type="AlphaFoldDB" id="A0AAV1Z2A6"/>
<dbReference type="EMBL" id="CAXIEN010000017">
    <property type="protein sequence ID" value="CAL1265403.1"/>
    <property type="molecule type" value="Genomic_DNA"/>
</dbReference>
<feature type="region of interest" description="Disordered" evidence="1">
    <location>
        <begin position="1"/>
        <end position="46"/>
    </location>
</feature>
<reference evidence="2 3" key="1">
    <citation type="submission" date="2024-04" db="EMBL/GenBank/DDBJ databases">
        <authorList>
            <person name="Rising A."/>
            <person name="Reimegard J."/>
            <person name="Sonavane S."/>
            <person name="Akerstrom W."/>
            <person name="Nylinder S."/>
            <person name="Hedman E."/>
            <person name="Kallberg Y."/>
        </authorList>
    </citation>
    <scope>NUCLEOTIDE SEQUENCE [LARGE SCALE GENOMIC DNA]</scope>
</reference>